<dbReference type="GO" id="GO:0046394">
    <property type="term" value="P:carboxylic acid biosynthetic process"/>
    <property type="evidence" value="ECO:0007669"/>
    <property type="project" value="UniProtKB-ARBA"/>
</dbReference>
<comment type="similarity">
    <text evidence="1">Belongs to the class-IV pyridoxal-phosphate-dependent aminotransferase family.</text>
</comment>
<organism evidence="2 3">
    <name type="scientific">Mycolicibacterium frederiksbergense</name>
    <dbReference type="NCBI Taxonomy" id="117567"/>
    <lineage>
        <taxon>Bacteria</taxon>
        <taxon>Bacillati</taxon>
        <taxon>Actinomycetota</taxon>
        <taxon>Actinomycetes</taxon>
        <taxon>Mycobacteriales</taxon>
        <taxon>Mycobacteriaceae</taxon>
        <taxon>Mycolicibacterium</taxon>
    </lineage>
</organism>
<dbReference type="EMBL" id="CP038799">
    <property type="protein sequence ID" value="QIV82862.1"/>
    <property type="molecule type" value="Genomic_DNA"/>
</dbReference>
<proteinExistence type="inferred from homology"/>
<keyword evidence="2" id="KW-0456">Lyase</keyword>
<dbReference type="GO" id="GO:0005829">
    <property type="term" value="C:cytosol"/>
    <property type="evidence" value="ECO:0007669"/>
    <property type="project" value="TreeGrafter"/>
</dbReference>
<dbReference type="InterPro" id="IPR043132">
    <property type="entry name" value="BCAT-like_C"/>
</dbReference>
<evidence type="ECO:0000313" key="3">
    <source>
        <dbReference type="Proteomes" id="UP000501849"/>
    </source>
</evidence>
<dbReference type="InterPro" id="IPR001544">
    <property type="entry name" value="Aminotrans_IV"/>
</dbReference>
<reference evidence="2 3" key="1">
    <citation type="submission" date="2019-04" db="EMBL/GenBank/DDBJ databases">
        <title>Draft, Whole-Genome Sequence of the Anthracene-degrading Mycobacterium frederiksbergense LB501T, Isolated from a Polycyclic Aromatic Hydrocarbon (PAH)-Contaminated Soil.</title>
        <authorList>
            <person name="Augelletti F."/>
        </authorList>
    </citation>
    <scope>NUCLEOTIDE SEQUENCE [LARGE SCALE GENOMIC DNA]</scope>
    <source>
        <strain evidence="2 3">LB 501T</strain>
    </source>
</reference>
<dbReference type="InterPro" id="IPR036038">
    <property type="entry name" value="Aminotransferase-like"/>
</dbReference>
<sequence>MAARSADVVVDLDGVRHRPAAPLVRAVDPLLTHGDGVFETTLLRAGRPCLLEAHLARLVRSAAVAGLPGPDAARWRAAVDIAAAHWAAGDGGAADGVLRLVHGRDASFVAVSAVPARVVAARRDGVAAVTLNPGPRSALTGAKSLSYALNVAALQEAARRGAGDAIFVDHDGWVLEGPRSSVVIAQSETLLSPPPTMPILAGTTVGALFEIAPRTAYRPLRVPDLIAAEGIWLLSSVTLSARVHTLDGVVLPPAPAAGELARLVELAMWR</sequence>
<dbReference type="NCBIfam" id="NF005887">
    <property type="entry name" value="PRK07849.1-2"/>
    <property type="match status" value="1"/>
</dbReference>
<dbReference type="Pfam" id="PF01063">
    <property type="entry name" value="Aminotran_4"/>
    <property type="match status" value="1"/>
</dbReference>
<dbReference type="AlphaFoldDB" id="A0A6H0S5I7"/>
<dbReference type="InterPro" id="IPR050571">
    <property type="entry name" value="Class-IV_PLP-Dep_Aminotrnsfr"/>
</dbReference>
<dbReference type="Gene3D" id="3.20.10.10">
    <property type="entry name" value="D-amino Acid Aminotransferase, subunit A, domain 2"/>
    <property type="match status" value="1"/>
</dbReference>
<evidence type="ECO:0000313" key="2">
    <source>
        <dbReference type="EMBL" id="QIV82862.1"/>
    </source>
</evidence>
<dbReference type="PANTHER" id="PTHR42743:SF11">
    <property type="entry name" value="AMINODEOXYCHORISMATE LYASE"/>
    <property type="match status" value="1"/>
</dbReference>
<dbReference type="Proteomes" id="UP000501849">
    <property type="component" value="Chromosome"/>
</dbReference>
<dbReference type="SUPFAM" id="SSF56752">
    <property type="entry name" value="D-aminoacid aminotransferase-like PLP-dependent enzymes"/>
    <property type="match status" value="1"/>
</dbReference>
<evidence type="ECO:0000256" key="1">
    <source>
        <dbReference type="ARBA" id="ARBA00009320"/>
    </source>
</evidence>
<protein>
    <submittedName>
        <fullName evidence="2">Aminodeoxychorismate lyase</fullName>
        <ecNumber evidence="2">4.1.3.38</ecNumber>
    </submittedName>
</protein>
<keyword evidence="3" id="KW-1185">Reference proteome</keyword>
<dbReference type="KEGG" id="mfre:EXE63_19690"/>
<dbReference type="EC" id="4.1.3.38" evidence="2"/>
<name>A0A6H0S5I7_9MYCO</name>
<gene>
    <name evidence="2" type="ORF">EXE63_19690</name>
</gene>
<accession>A0A6H0S5I7</accession>
<dbReference type="Gene3D" id="3.30.470.10">
    <property type="match status" value="1"/>
</dbReference>
<dbReference type="InterPro" id="IPR043131">
    <property type="entry name" value="BCAT-like_N"/>
</dbReference>
<dbReference type="PANTHER" id="PTHR42743">
    <property type="entry name" value="AMINO-ACID AMINOTRANSFERASE"/>
    <property type="match status" value="1"/>
</dbReference>
<dbReference type="GO" id="GO:0008696">
    <property type="term" value="F:4-amino-4-deoxychorismate lyase activity"/>
    <property type="evidence" value="ECO:0007669"/>
    <property type="project" value="UniProtKB-EC"/>
</dbReference>